<keyword evidence="2" id="KW-0805">Transcription regulation</keyword>
<dbReference type="Gene3D" id="2.20.28.90">
    <property type="match status" value="1"/>
</dbReference>
<dbReference type="PANTHER" id="PTHR40704">
    <property type="entry name" value="TRANSCRIPTION ELONGATION FACTOR SPT4"/>
    <property type="match status" value="1"/>
</dbReference>
<evidence type="ECO:0000313" key="4">
    <source>
        <dbReference type="EMBL" id="MCU4718965.1"/>
    </source>
</evidence>
<dbReference type="GO" id="GO:0000428">
    <property type="term" value="C:DNA-directed RNA polymerase complex"/>
    <property type="evidence" value="ECO:0007669"/>
    <property type="project" value="UniProtKB-KW"/>
</dbReference>
<dbReference type="EMBL" id="JAOPKC010000018">
    <property type="protein sequence ID" value="MCU4718965.1"/>
    <property type="molecule type" value="Genomic_DNA"/>
</dbReference>
<comment type="caution">
    <text evidence="5">The sequence shown here is derived from an EMBL/GenBank/DDBJ whole genome shotgun (WGS) entry which is preliminary data.</text>
</comment>
<evidence type="ECO:0000313" key="7">
    <source>
        <dbReference type="Proteomes" id="UP001209746"/>
    </source>
</evidence>
<dbReference type="SMART" id="SM01389">
    <property type="entry name" value="Spt4"/>
    <property type="match status" value="1"/>
</dbReference>
<feature type="binding site" evidence="2">
    <location>
        <position position="28"/>
    </location>
    <ligand>
        <name>Zn(2+)</name>
        <dbReference type="ChEBI" id="CHEBI:29105"/>
    </ligand>
</feature>
<dbReference type="NCBIfam" id="NF041664">
    <property type="entry name" value="RNAP_arch_Epp"/>
    <property type="match status" value="1"/>
</dbReference>
<keyword evidence="6" id="KW-1185">Reference proteome</keyword>
<evidence type="ECO:0000313" key="6">
    <source>
        <dbReference type="Proteomes" id="UP001208186"/>
    </source>
</evidence>
<feature type="binding site" evidence="2">
    <location>
        <position position="8"/>
    </location>
    <ligand>
        <name>Zn(2+)</name>
        <dbReference type="ChEBI" id="CHEBI:29105"/>
    </ligand>
</feature>
<dbReference type="RefSeq" id="WP_390884087.1">
    <property type="nucleotide sequence ID" value="NZ_JAOPKC010000018.1"/>
</dbReference>
<keyword evidence="1 2" id="KW-0804">Transcription</keyword>
<evidence type="ECO:0000256" key="1">
    <source>
        <dbReference type="ARBA" id="ARBA00023163"/>
    </source>
</evidence>
<dbReference type="Proteomes" id="UP001208186">
    <property type="component" value="Unassembled WGS sequence"/>
</dbReference>
<dbReference type="InterPro" id="IPR038589">
    <property type="entry name" value="Spt4_dom_sf"/>
</dbReference>
<dbReference type="SUPFAM" id="SSF63393">
    <property type="entry name" value="RNA polymerase subunits"/>
    <property type="match status" value="1"/>
</dbReference>
<dbReference type="InterPro" id="IPR029040">
    <property type="entry name" value="RPABC4/Spt4"/>
</dbReference>
<gene>
    <name evidence="2" type="primary">spt4</name>
    <name evidence="5" type="ORF">OB914_13105</name>
    <name evidence="4" type="ORF">OB916_12990</name>
</gene>
<dbReference type="PANTHER" id="PTHR40704:SF1">
    <property type="entry name" value="TRANSCRIPTION ELONGATION FACTOR SPT4"/>
    <property type="match status" value="1"/>
</dbReference>
<comment type="similarity">
    <text evidence="2">Belongs to the archaeal Spt4 family.</text>
</comment>
<reference evidence="5" key="1">
    <citation type="submission" date="2023-02" db="EMBL/GenBank/DDBJ databases">
        <title>Enrichment on poylsaccharides allowed isolation of novel metabolic and taxonomic groups of Haloarchaea.</title>
        <authorList>
            <person name="Sorokin D.Y."/>
            <person name="Elcheninov A.G."/>
            <person name="Khizhniak T.V."/>
            <person name="Kolganova T.V."/>
            <person name="Kublanov I.V."/>
        </authorList>
    </citation>
    <scope>NUCLEOTIDE SEQUENCE</scope>
    <source>
        <strain evidence="4 6">HArc-curdl5-1</strain>
        <strain evidence="5">HArc-curdl7</strain>
    </source>
</reference>
<feature type="binding site" evidence="2">
    <location>
        <position position="11"/>
    </location>
    <ligand>
        <name>Zn(2+)</name>
        <dbReference type="ChEBI" id="CHEBI:29105"/>
    </ligand>
</feature>
<keyword evidence="2" id="KW-0862">Zinc</keyword>
<feature type="domain" description="Spt4/RpoE2 zinc finger" evidence="3">
    <location>
        <begin position="5"/>
        <end position="68"/>
    </location>
</feature>
<name>A0AAE3IFZ2_9EURY</name>
<evidence type="ECO:0000256" key="2">
    <source>
        <dbReference type="HAMAP-Rule" id="MF_00949"/>
    </source>
</evidence>
<proteinExistence type="inferred from homology"/>
<protein>
    <recommendedName>
        <fullName evidence="2">Transcription elongation factor Spt4</fullName>
    </recommendedName>
</protein>
<dbReference type="GO" id="GO:0008270">
    <property type="term" value="F:zinc ion binding"/>
    <property type="evidence" value="ECO:0007669"/>
    <property type="project" value="UniProtKB-UniRule"/>
</dbReference>
<sequence>MMATRLVCRECHRVQDSDISEEDACQACGSTSLTEDWAGYVVIAHPEESEIAGEMQITEPGRYALKVR</sequence>
<dbReference type="InterPro" id="IPR007178">
    <property type="entry name" value="Spt4_arch"/>
</dbReference>
<dbReference type="AlphaFoldDB" id="A0AAE3IFZ2"/>
<dbReference type="GO" id="GO:0006355">
    <property type="term" value="P:regulation of DNA-templated transcription"/>
    <property type="evidence" value="ECO:0007669"/>
    <property type="project" value="UniProtKB-UniRule"/>
</dbReference>
<keyword evidence="5" id="KW-0240">DNA-directed RNA polymerase</keyword>
<comment type="subunit">
    <text evidence="2">Heterodimer composed of Spt4 and Spt5.</text>
</comment>
<accession>A0AAE3IFZ2</accession>
<comment type="function">
    <text evidence="2">Stimulates transcription elongation.</text>
</comment>
<organism evidence="5 7">
    <name type="scientific">Halapricum hydrolyticum</name>
    <dbReference type="NCBI Taxonomy" id="2979991"/>
    <lineage>
        <taxon>Archaea</taxon>
        <taxon>Methanobacteriati</taxon>
        <taxon>Methanobacteriota</taxon>
        <taxon>Stenosarchaea group</taxon>
        <taxon>Halobacteria</taxon>
        <taxon>Halobacteriales</taxon>
        <taxon>Haloarculaceae</taxon>
        <taxon>Halapricum</taxon>
    </lineage>
</organism>
<dbReference type="Pfam" id="PF06093">
    <property type="entry name" value="Spt4"/>
    <property type="match status" value="1"/>
</dbReference>
<dbReference type="InterPro" id="IPR022800">
    <property type="entry name" value="Spt4/RpoE2_Znf"/>
</dbReference>
<evidence type="ECO:0000259" key="3">
    <source>
        <dbReference type="SMART" id="SM01389"/>
    </source>
</evidence>
<dbReference type="HAMAP" id="MF_00949">
    <property type="entry name" value="Spt4_arch"/>
    <property type="match status" value="1"/>
</dbReference>
<feature type="binding site" evidence="2">
    <location>
        <position position="25"/>
    </location>
    <ligand>
        <name>Zn(2+)</name>
        <dbReference type="ChEBI" id="CHEBI:29105"/>
    </ligand>
</feature>
<dbReference type="Proteomes" id="UP001209746">
    <property type="component" value="Unassembled WGS sequence"/>
</dbReference>
<keyword evidence="2" id="KW-0479">Metal-binding</keyword>
<evidence type="ECO:0000313" key="5">
    <source>
        <dbReference type="EMBL" id="MCU4727894.1"/>
    </source>
</evidence>
<dbReference type="EMBL" id="JAOPKD010000016">
    <property type="protein sequence ID" value="MCU4727894.1"/>
    <property type="molecule type" value="Genomic_DNA"/>
</dbReference>